<organism evidence="1">
    <name type="scientific">marine sediment metagenome</name>
    <dbReference type="NCBI Taxonomy" id="412755"/>
    <lineage>
        <taxon>unclassified sequences</taxon>
        <taxon>metagenomes</taxon>
        <taxon>ecological metagenomes</taxon>
    </lineage>
</organism>
<dbReference type="Gene3D" id="2.160.10.10">
    <property type="entry name" value="Hexapeptide repeat proteins"/>
    <property type="match status" value="1"/>
</dbReference>
<dbReference type="InterPro" id="IPR011004">
    <property type="entry name" value="Trimer_LpxA-like_sf"/>
</dbReference>
<dbReference type="PANTHER" id="PTHR43300">
    <property type="entry name" value="ACETYLTRANSFERASE"/>
    <property type="match status" value="1"/>
</dbReference>
<name>X1EPU2_9ZZZZ</name>
<dbReference type="InterPro" id="IPR050179">
    <property type="entry name" value="Trans_hexapeptide_repeat"/>
</dbReference>
<dbReference type="AlphaFoldDB" id="X1EPU2"/>
<dbReference type="EMBL" id="BART01035070">
    <property type="protein sequence ID" value="GAH10658.1"/>
    <property type="molecule type" value="Genomic_DNA"/>
</dbReference>
<comment type="caution">
    <text evidence="1">The sequence shown here is derived from an EMBL/GenBank/DDBJ whole genome shotgun (WGS) entry which is preliminary data.</text>
</comment>
<dbReference type="PANTHER" id="PTHR43300:SF7">
    <property type="entry name" value="UDP-N-ACETYLBACILLOSAMINE N-ACETYLTRANSFERASE"/>
    <property type="match status" value="1"/>
</dbReference>
<protein>
    <submittedName>
        <fullName evidence="1">Uncharacterized protein</fullName>
    </submittedName>
</protein>
<dbReference type="Pfam" id="PF00132">
    <property type="entry name" value="Hexapep"/>
    <property type="match status" value="1"/>
</dbReference>
<accession>X1EPU2</accession>
<evidence type="ECO:0000313" key="1">
    <source>
        <dbReference type="EMBL" id="GAH10658.1"/>
    </source>
</evidence>
<dbReference type="SUPFAM" id="SSF51161">
    <property type="entry name" value="Trimeric LpxA-like enzymes"/>
    <property type="match status" value="1"/>
</dbReference>
<reference evidence="1" key="1">
    <citation type="journal article" date="2014" name="Front. Microbiol.">
        <title>High frequency of phylogenetically diverse reductive dehalogenase-homologous genes in deep subseafloor sedimentary metagenomes.</title>
        <authorList>
            <person name="Kawai M."/>
            <person name="Futagami T."/>
            <person name="Toyoda A."/>
            <person name="Takaki Y."/>
            <person name="Nishi S."/>
            <person name="Hori S."/>
            <person name="Arai W."/>
            <person name="Tsubouchi T."/>
            <person name="Morono Y."/>
            <person name="Uchiyama I."/>
            <person name="Ito T."/>
            <person name="Fujiyama A."/>
            <person name="Inagaki F."/>
            <person name="Takami H."/>
        </authorList>
    </citation>
    <scope>NUCLEOTIDE SEQUENCE</scope>
    <source>
        <strain evidence="1">Expedition CK06-06</strain>
    </source>
</reference>
<proteinExistence type="predicted"/>
<gene>
    <name evidence="1" type="ORF">S01H4_59716</name>
</gene>
<dbReference type="InterPro" id="IPR001451">
    <property type="entry name" value="Hexapep"/>
</dbReference>
<sequence length="64" mass="6556">MIVALTCIGGGVEIGDGAYLGIGCSIRNQIRIGEKAFIGMGAVVVKDVDPGVTVIGNPARPMKR</sequence>